<organism evidence="2 3">
    <name type="scientific">Xanthocytophaga flava</name>
    <dbReference type="NCBI Taxonomy" id="3048013"/>
    <lineage>
        <taxon>Bacteria</taxon>
        <taxon>Pseudomonadati</taxon>
        <taxon>Bacteroidota</taxon>
        <taxon>Cytophagia</taxon>
        <taxon>Cytophagales</taxon>
        <taxon>Rhodocytophagaceae</taxon>
        <taxon>Xanthocytophaga</taxon>
    </lineage>
</organism>
<reference evidence="2" key="1">
    <citation type="submission" date="2023-05" db="EMBL/GenBank/DDBJ databases">
        <authorList>
            <person name="Zhang X."/>
        </authorList>
    </citation>
    <scope>NUCLEOTIDE SEQUENCE</scope>
    <source>
        <strain evidence="2">YF14B1</strain>
    </source>
</reference>
<dbReference type="InterPro" id="IPR057070">
    <property type="entry name" value="HKD_inactive"/>
</dbReference>
<dbReference type="AlphaFoldDB" id="A0AAE3QGD0"/>
<dbReference type="Proteomes" id="UP001241110">
    <property type="component" value="Unassembled WGS sequence"/>
</dbReference>
<dbReference type="EMBL" id="JASJOS010000001">
    <property type="protein sequence ID" value="MDJ1478857.1"/>
    <property type="molecule type" value="Genomic_DNA"/>
</dbReference>
<accession>A0AAE3QGD0</accession>
<evidence type="ECO:0000259" key="1">
    <source>
        <dbReference type="Pfam" id="PF24402"/>
    </source>
</evidence>
<dbReference type="Pfam" id="PF24402">
    <property type="entry name" value="iHKD"/>
    <property type="match status" value="1"/>
</dbReference>
<dbReference type="RefSeq" id="WP_313974579.1">
    <property type="nucleotide sequence ID" value="NZ_JASJOS010000001.1"/>
</dbReference>
<feature type="domain" description="Inactive HKD-Rease" evidence="1">
    <location>
        <begin position="56"/>
        <end position="137"/>
    </location>
</feature>
<evidence type="ECO:0000313" key="2">
    <source>
        <dbReference type="EMBL" id="MDJ1478857.1"/>
    </source>
</evidence>
<comment type="caution">
    <text evidence="2">The sequence shown here is derived from an EMBL/GenBank/DDBJ whole genome shotgun (WGS) entry which is preliminary data.</text>
</comment>
<sequence>MGNFSLHTFDEENIKVLRTKSDMNISRDIFQIYNNIVDSINNKVEEVIILDNSTDFVYELFPTLLKWKIDGAIINVILKNNNDNEKHGPYRRRFLESFGCHVFTEDTIPFKGVIINGNAQNALAVIIEDSPDGNFAHAAQLYTNKDNELISILRSEIISMLRIKTNTIYLRNSNYQPSIRSIAHNEIFTLLKNVSQYKNASFSVAKINIREILFLTKYVRGYKYRQIRTLVKHFTETGLNLFEPAKLILKDEKYTVICPPILESHSNDLYVIEGNTRLTYCYRNGIEEAFVIVVNNVNVELPSSDKVKVNEVVLTDITKIGKDRYNNFDYKKFRDIERSVRNPSVCLL</sequence>
<proteinExistence type="predicted"/>
<name>A0AAE3QGD0_9BACT</name>
<gene>
    <name evidence="2" type="ORF">QNI16_00090</name>
</gene>
<evidence type="ECO:0000313" key="3">
    <source>
        <dbReference type="Proteomes" id="UP001241110"/>
    </source>
</evidence>
<protein>
    <recommendedName>
        <fullName evidence="1">Inactive HKD-Rease domain-containing protein</fullName>
    </recommendedName>
</protein>